<evidence type="ECO:0000256" key="9">
    <source>
        <dbReference type="ARBA" id="ARBA00023136"/>
    </source>
</evidence>
<dbReference type="OrthoDB" id="9450131at2759"/>
<keyword evidence="5" id="KW-0597">Phosphoprotein</keyword>
<evidence type="ECO:0000256" key="10">
    <source>
        <dbReference type="PIRSR" id="PIRSR000926-1"/>
    </source>
</evidence>
<dbReference type="GO" id="GO:0005634">
    <property type="term" value="C:nucleus"/>
    <property type="evidence" value="ECO:0007669"/>
    <property type="project" value="TreeGrafter"/>
</dbReference>
<dbReference type="PROSITE" id="PS50056">
    <property type="entry name" value="TYR_PHOSPHATASE_2"/>
    <property type="match status" value="1"/>
</dbReference>
<evidence type="ECO:0000256" key="3">
    <source>
        <dbReference type="ARBA" id="ARBA00009701"/>
    </source>
</evidence>
<dbReference type="InterPro" id="IPR000387">
    <property type="entry name" value="Tyr_Pase_dom"/>
</dbReference>
<evidence type="ECO:0000256" key="8">
    <source>
        <dbReference type="ARBA" id="ARBA00022912"/>
    </source>
</evidence>
<comment type="similarity">
    <text evidence="3">Belongs to the protein-tyrosine phosphatase family. Non-receptor class 1 subfamily.</text>
</comment>
<keyword evidence="7" id="KW-0256">Endoplasmic reticulum</keyword>
<dbReference type="InterPro" id="IPR016130">
    <property type="entry name" value="Tyr_Pase_AS"/>
</dbReference>
<feature type="domain" description="Tyrosine-protein phosphatase" evidence="15">
    <location>
        <begin position="1"/>
        <end position="282"/>
    </location>
</feature>
<evidence type="ECO:0000256" key="2">
    <source>
        <dbReference type="ARBA" id="ARBA00004308"/>
    </source>
</evidence>
<dbReference type="PANTHER" id="PTHR46047:SF3">
    <property type="entry name" value="TYROSINE-PROTEIN PHOSPHATASE NON-RECEPTOR TYPE 61F"/>
    <property type="match status" value="1"/>
</dbReference>
<dbReference type="PIRSF" id="PIRSF000926">
    <property type="entry name" value="Tyr-Ptase_nr1"/>
    <property type="match status" value="1"/>
</dbReference>
<dbReference type="GO" id="GO:0070373">
    <property type="term" value="P:negative regulation of ERK1 and ERK2 cascade"/>
    <property type="evidence" value="ECO:0007669"/>
    <property type="project" value="TreeGrafter"/>
</dbReference>
<proteinExistence type="inferred from homology"/>
<dbReference type="InterPro" id="IPR012265">
    <property type="entry name" value="Ptpn1/Ptpn2"/>
</dbReference>
<evidence type="ECO:0000256" key="11">
    <source>
        <dbReference type="PIRSR" id="PIRSR000926-2"/>
    </source>
</evidence>
<sequence>MEAEFHDYENNEKWRKIFKNMNSMSQIFSSKESRKIENKPLNRYTDVVPYDKTRVKLERYNFNYINASHVAVPLANRRYILTQGPLPNTSGHFWLMVWEQKSRAILMLNNLIECGNIKCHKYWPDGQNRNDVDELFFDDVGLKVKVKSVEKFNFYILRTFILSDLLTETSKEILHFHYTSWPDFDLPRSCDSFLEFLSAVRQSGCLDNIDEQHGPPVIHCSAGIGRSGTFVLVDSCLVMIEKNKCRDSINIIDVLLDIRTYRMGLIQTSDQLRFSFMAIIEGSKQMINNDEMKHPIPQQQQQKQQPTNNIKTNTSSNVKIKRSFGIVDDNEDYSANIDDTNIVFNHDTILSDNNVINDSSDDQDDDDYEELINEEVVDDNDVDDDDNQNAVRTTNSTLPNNELSSKIDNTNDKNHNDIDDDGLLIRQRKKEREEKRRKTMETIQRIKRKQKEMEERLMFYQKINKYFKTFSFCFGVAICIGLAIYFKKQNDENFSIVDKL</sequence>
<dbReference type="GO" id="GO:0004726">
    <property type="term" value="F:non-membrane spanning protein tyrosine phosphatase activity"/>
    <property type="evidence" value="ECO:0007669"/>
    <property type="project" value="TreeGrafter"/>
</dbReference>
<evidence type="ECO:0000259" key="15">
    <source>
        <dbReference type="PROSITE" id="PS50055"/>
    </source>
</evidence>
<dbReference type="PRINTS" id="PR00700">
    <property type="entry name" value="PRTYPHPHTASE"/>
</dbReference>
<dbReference type="EC" id="3.1.3.48" evidence="4"/>
<dbReference type="Pfam" id="PF00102">
    <property type="entry name" value="Y_phosphatase"/>
    <property type="match status" value="1"/>
</dbReference>
<dbReference type="PROSITE" id="PS00383">
    <property type="entry name" value="TYR_PHOSPHATASE_1"/>
    <property type="match status" value="1"/>
</dbReference>
<evidence type="ECO:0000259" key="16">
    <source>
        <dbReference type="PROSITE" id="PS50056"/>
    </source>
</evidence>
<dbReference type="EMBL" id="ASGP02000001">
    <property type="protein sequence ID" value="KAH9529919.1"/>
    <property type="molecule type" value="Genomic_DNA"/>
</dbReference>
<organism evidence="17 18">
    <name type="scientific">Dermatophagoides farinae</name>
    <name type="common">American house dust mite</name>
    <dbReference type="NCBI Taxonomy" id="6954"/>
    <lineage>
        <taxon>Eukaryota</taxon>
        <taxon>Metazoa</taxon>
        <taxon>Ecdysozoa</taxon>
        <taxon>Arthropoda</taxon>
        <taxon>Chelicerata</taxon>
        <taxon>Arachnida</taxon>
        <taxon>Acari</taxon>
        <taxon>Acariformes</taxon>
        <taxon>Sarcoptiformes</taxon>
        <taxon>Astigmata</taxon>
        <taxon>Psoroptidia</taxon>
        <taxon>Analgoidea</taxon>
        <taxon>Pyroglyphidae</taxon>
        <taxon>Dermatophagoidinae</taxon>
        <taxon>Dermatophagoides</taxon>
    </lineage>
</organism>
<dbReference type="Gene3D" id="3.90.190.10">
    <property type="entry name" value="Protein tyrosine phosphatase superfamily"/>
    <property type="match status" value="1"/>
</dbReference>
<evidence type="ECO:0000256" key="4">
    <source>
        <dbReference type="ARBA" id="ARBA00013064"/>
    </source>
</evidence>
<evidence type="ECO:0000256" key="5">
    <source>
        <dbReference type="ARBA" id="ARBA00022553"/>
    </source>
</evidence>
<evidence type="ECO:0000313" key="18">
    <source>
        <dbReference type="Proteomes" id="UP000790347"/>
    </source>
</evidence>
<name>A0A922IGZ6_DERFA</name>
<reference evidence="17" key="1">
    <citation type="submission" date="2013-05" db="EMBL/GenBank/DDBJ databases">
        <authorList>
            <person name="Yim A.K.Y."/>
            <person name="Chan T.F."/>
            <person name="Ji K.M."/>
            <person name="Liu X.Y."/>
            <person name="Zhou J.W."/>
            <person name="Li R.Q."/>
            <person name="Yang K.Y."/>
            <person name="Li J."/>
            <person name="Li M."/>
            <person name="Law P.T.W."/>
            <person name="Wu Y.L."/>
            <person name="Cai Z.L."/>
            <person name="Qin H."/>
            <person name="Bao Y."/>
            <person name="Leung R.K.K."/>
            <person name="Ng P.K.S."/>
            <person name="Zou J."/>
            <person name="Zhong X.J."/>
            <person name="Ran P.X."/>
            <person name="Zhong N.S."/>
            <person name="Liu Z.G."/>
            <person name="Tsui S.K.W."/>
        </authorList>
    </citation>
    <scope>NUCLEOTIDE SEQUENCE</scope>
    <source>
        <strain evidence="17">Derf</strain>
        <tissue evidence="17">Whole organism</tissue>
    </source>
</reference>
<gene>
    <name evidence="17" type="primary">PTPN2_1</name>
    <name evidence="17" type="ORF">DERF_003771</name>
</gene>
<dbReference type="InterPro" id="IPR029021">
    <property type="entry name" value="Prot-tyrosine_phosphatase-like"/>
</dbReference>
<evidence type="ECO:0000256" key="6">
    <source>
        <dbReference type="ARBA" id="ARBA00022801"/>
    </source>
</evidence>
<dbReference type="PANTHER" id="PTHR46047">
    <property type="entry name" value="TYROSINE-PROTEIN PHOSPHATASE NON-RECEPTOR TYPE 61F"/>
    <property type="match status" value="1"/>
</dbReference>
<feature type="compositionally biased region" description="Acidic residues" evidence="13">
    <location>
        <begin position="374"/>
        <end position="387"/>
    </location>
</feature>
<dbReference type="SMART" id="SM00404">
    <property type="entry name" value="PTPc_motif"/>
    <property type="match status" value="1"/>
</dbReference>
<dbReference type="GO" id="GO:0046426">
    <property type="term" value="P:negative regulation of receptor signaling pathway via JAK-STAT"/>
    <property type="evidence" value="ECO:0007669"/>
    <property type="project" value="TreeGrafter"/>
</dbReference>
<dbReference type="InterPro" id="IPR003595">
    <property type="entry name" value="Tyr_Pase_cat"/>
</dbReference>
<dbReference type="GO" id="GO:0005783">
    <property type="term" value="C:endoplasmic reticulum"/>
    <property type="evidence" value="ECO:0007669"/>
    <property type="project" value="UniProtKB-SubCell"/>
</dbReference>
<keyword evidence="6" id="KW-0378">Hydrolase</keyword>
<feature type="compositionally biased region" description="Low complexity" evidence="13">
    <location>
        <begin position="295"/>
        <end position="314"/>
    </location>
</feature>
<feature type="domain" description="Tyrosine specific protein phosphatases" evidence="16">
    <location>
        <begin position="191"/>
        <end position="273"/>
    </location>
</feature>
<dbReference type="SUPFAM" id="SSF52799">
    <property type="entry name" value="(Phosphotyrosine protein) phosphatases II"/>
    <property type="match status" value="1"/>
</dbReference>
<evidence type="ECO:0000313" key="17">
    <source>
        <dbReference type="EMBL" id="KAH9529919.1"/>
    </source>
</evidence>
<keyword evidence="8" id="KW-0904">Protein phosphatase</keyword>
<feature type="coiled-coil region" evidence="12">
    <location>
        <begin position="429"/>
        <end position="463"/>
    </location>
</feature>
<feature type="active site" description="Phosphocysteine intermediate" evidence="10">
    <location>
        <position position="220"/>
    </location>
</feature>
<feature type="binding site" evidence="11">
    <location>
        <begin position="220"/>
        <end position="226"/>
    </location>
    <ligand>
        <name>substrate</name>
    </ligand>
</feature>
<dbReference type="InterPro" id="IPR051985">
    <property type="entry name" value="NR_tyrosine_phosphatase"/>
</dbReference>
<feature type="region of interest" description="Disordered" evidence="13">
    <location>
        <begin position="295"/>
        <end position="315"/>
    </location>
</feature>
<dbReference type="GO" id="GO:0048666">
    <property type="term" value="P:neuron development"/>
    <property type="evidence" value="ECO:0007669"/>
    <property type="project" value="UniProtKB-ARBA"/>
</dbReference>
<evidence type="ECO:0000256" key="7">
    <source>
        <dbReference type="ARBA" id="ARBA00022824"/>
    </source>
</evidence>
<feature type="transmembrane region" description="Helical" evidence="14">
    <location>
        <begin position="466"/>
        <end position="486"/>
    </location>
</feature>
<protein>
    <recommendedName>
        <fullName evidence="4">protein-tyrosine-phosphatase</fullName>
        <ecNumber evidence="4">3.1.3.48</ecNumber>
    </recommendedName>
</protein>
<dbReference type="GO" id="GO:0019901">
    <property type="term" value="F:protein kinase binding"/>
    <property type="evidence" value="ECO:0007669"/>
    <property type="project" value="TreeGrafter"/>
</dbReference>
<dbReference type="PROSITE" id="PS50055">
    <property type="entry name" value="TYR_PHOSPHATASE_PTP"/>
    <property type="match status" value="1"/>
</dbReference>
<keyword evidence="12" id="KW-0175">Coiled coil</keyword>
<feature type="compositionally biased region" description="Polar residues" evidence="13">
    <location>
        <begin position="388"/>
        <end position="408"/>
    </location>
</feature>
<comment type="subcellular location">
    <subcellularLocation>
        <location evidence="2">Endomembrane system</location>
    </subcellularLocation>
    <subcellularLocation>
        <location evidence="1">Endoplasmic reticulum</location>
    </subcellularLocation>
</comment>
<keyword evidence="9 14" id="KW-0472">Membrane</keyword>
<evidence type="ECO:0000256" key="13">
    <source>
        <dbReference type="SAM" id="MobiDB-lite"/>
    </source>
</evidence>
<feature type="region of interest" description="Disordered" evidence="13">
    <location>
        <begin position="374"/>
        <end position="419"/>
    </location>
</feature>
<dbReference type="Proteomes" id="UP000790347">
    <property type="component" value="Unassembled WGS sequence"/>
</dbReference>
<keyword evidence="14" id="KW-1133">Transmembrane helix</keyword>
<accession>A0A922IGZ6</accession>
<dbReference type="SMART" id="SM00194">
    <property type="entry name" value="PTPc"/>
    <property type="match status" value="1"/>
</dbReference>
<comment type="caution">
    <text evidence="17">The sequence shown here is derived from an EMBL/GenBank/DDBJ whole genome shotgun (WGS) entry which is preliminary data.</text>
</comment>
<evidence type="ECO:0000256" key="1">
    <source>
        <dbReference type="ARBA" id="ARBA00004240"/>
    </source>
</evidence>
<dbReference type="InterPro" id="IPR000242">
    <property type="entry name" value="PTP_cat"/>
</dbReference>
<evidence type="ECO:0000256" key="12">
    <source>
        <dbReference type="SAM" id="Coils"/>
    </source>
</evidence>
<reference evidence="17" key="2">
    <citation type="journal article" date="2022" name="Res Sq">
        <title>Comparative Genomics Reveals Insights into the Divergent Evolution of Astigmatic Mites and Household Pest Adaptations.</title>
        <authorList>
            <person name="Xiong Q."/>
            <person name="Wan A.T.-Y."/>
            <person name="Liu X.-Y."/>
            <person name="Fung C.S.-H."/>
            <person name="Xiao X."/>
            <person name="Malainual N."/>
            <person name="Hou J."/>
            <person name="Wang L."/>
            <person name="Wang M."/>
            <person name="Yang K."/>
            <person name="Cui Y."/>
            <person name="Leung E."/>
            <person name="Nong W."/>
            <person name="Shin S.-K."/>
            <person name="Au S."/>
            <person name="Jeong K.Y."/>
            <person name="Chew F.T."/>
            <person name="Hui J."/>
            <person name="Leung T.F."/>
            <person name="Tungtrongchitr A."/>
            <person name="Zhong N."/>
            <person name="Liu Z."/>
            <person name="Tsui S."/>
        </authorList>
    </citation>
    <scope>NUCLEOTIDE SEQUENCE</scope>
    <source>
        <strain evidence="17">Derf</strain>
        <tissue evidence="17">Whole organism</tissue>
    </source>
</reference>
<dbReference type="AlphaFoldDB" id="A0A922IGZ6"/>
<keyword evidence="18" id="KW-1185">Reference proteome</keyword>
<evidence type="ECO:0000256" key="14">
    <source>
        <dbReference type="SAM" id="Phobius"/>
    </source>
</evidence>
<feature type="binding site" evidence="11">
    <location>
        <position position="183"/>
    </location>
    <ligand>
        <name>substrate</name>
    </ligand>
</feature>
<feature type="binding site" evidence="11">
    <location>
        <position position="267"/>
    </location>
    <ligand>
        <name>substrate</name>
    </ligand>
</feature>
<keyword evidence="14" id="KW-0812">Transmembrane</keyword>